<dbReference type="KEGG" id="dqu:106743236"/>
<reference evidence="5" key="1">
    <citation type="submission" date="2025-08" db="UniProtKB">
        <authorList>
            <consortium name="RefSeq"/>
        </authorList>
    </citation>
    <scope>IDENTIFICATION</scope>
</reference>
<evidence type="ECO:0000259" key="3">
    <source>
        <dbReference type="PROSITE" id="PS50888"/>
    </source>
</evidence>
<sequence length="317" mass="35912">MPNEQSDGSSSDSESSSDASEDGSSDEESVPRNTTGIWPIDSDIILAVPSPPHSNENQNAEDAPMDNDVVLPQGESVIRFKKPEKSKAPLCGEIISARLRYSCLTDHSYYQNRPHNLENLGIQTPSESEEEEIDVVNYDNVHRLRSIQGIHVSNQLPGANNLAIPVRRPRGRPRNSARRRSAEELEDEEEQPDPKRPRRRQSSQQGAAGSSSQDLSSQDRRDLHNRMEKERRITLKNLFDNLREEVPNIKSNSRTSKVAILTEATEYIKELRKLEKMMEEGMRNVIKEKRLLRAKLMEHGRKARKMRGAQSANAQSK</sequence>
<dbReference type="SMART" id="SM00353">
    <property type="entry name" value="HLH"/>
    <property type="match status" value="1"/>
</dbReference>
<dbReference type="RefSeq" id="XP_014472360.1">
    <property type="nucleotide sequence ID" value="XM_014616874.1"/>
</dbReference>
<feature type="compositionally biased region" description="Low complexity" evidence="2">
    <location>
        <begin position="202"/>
        <end position="216"/>
    </location>
</feature>
<dbReference type="InterPro" id="IPR011598">
    <property type="entry name" value="bHLH_dom"/>
</dbReference>
<proteinExistence type="predicted"/>
<dbReference type="GO" id="GO:0003700">
    <property type="term" value="F:DNA-binding transcription factor activity"/>
    <property type="evidence" value="ECO:0007669"/>
    <property type="project" value="InterPro"/>
</dbReference>
<dbReference type="Proteomes" id="UP000515204">
    <property type="component" value="Unplaced"/>
</dbReference>
<dbReference type="GO" id="GO:0046983">
    <property type="term" value="F:protein dimerization activity"/>
    <property type="evidence" value="ECO:0007669"/>
    <property type="project" value="InterPro"/>
</dbReference>
<dbReference type="CDD" id="cd11400">
    <property type="entry name" value="bHLHzip_Myc"/>
    <property type="match status" value="1"/>
</dbReference>
<evidence type="ECO:0000313" key="5">
    <source>
        <dbReference type="RefSeq" id="XP_014472360.1"/>
    </source>
</evidence>
<dbReference type="PANTHER" id="PTHR45851">
    <property type="entry name" value="MYC PROTO-ONCOGENE"/>
    <property type="match status" value="1"/>
</dbReference>
<name>A0A6P3X200_DINQU</name>
<dbReference type="AlphaFoldDB" id="A0A6P3X200"/>
<feature type="compositionally biased region" description="Acidic residues" evidence="2">
    <location>
        <begin position="19"/>
        <end position="28"/>
    </location>
</feature>
<evidence type="ECO:0000256" key="1">
    <source>
        <dbReference type="ARBA" id="ARBA00023125"/>
    </source>
</evidence>
<dbReference type="InterPro" id="IPR036638">
    <property type="entry name" value="HLH_DNA-bd_sf"/>
</dbReference>
<feature type="compositionally biased region" description="Basic and acidic residues" evidence="2">
    <location>
        <begin position="217"/>
        <end position="229"/>
    </location>
</feature>
<dbReference type="Gene3D" id="4.10.280.10">
    <property type="entry name" value="Helix-loop-helix DNA-binding domain"/>
    <property type="match status" value="1"/>
</dbReference>
<feature type="compositionally biased region" description="Low complexity" evidence="2">
    <location>
        <begin position="1"/>
        <end position="18"/>
    </location>
</feature>
<feature type="compositionally biased region" description="Basic residues" evidence="2">
    <location>
        <begin position="167"/>
        <end position="179"/>
    </location>
</feature>
<dbReference type="GO" id="GO:0003677">
    <property type="term" value="F:DNA binding"/>
    <property type="evidence" value="ECO:0007669"/>
    <property type="project" value="UniProtKB-KW"/>
</dbReference>
<keyword evidence="4" id="KW-1185">Reference proteome</keyword>
<accession>A0A6P3X200</accession>
<dbReference type="InterPro" id="IPR002418">
    <property type="entry name" value="Tscrpt_reg_Myc"/>
</dbReference>
<dbReference type="PROSITE" id="PS50888">
    <property type="entry name" value="BHLH"/>
    <property type="match status" value="1"/>
</dbReference>
<dbReference type="InterPro" id="IPR050433">
    <property type="entry name" value="Myc_transcription_factors"/>
</dbReference>
<dbReference type="CTD" id="4609"/>
<gene>
    <name evidence="5" type="primary">LOC106743236</name>
</gene>
<feature type="domain" description="BHLH" evidence="3">
    <location>
        <begin position="219"/>
        <end position="271"/>
    </location>
</feature>
<protein>
    <submittedName>
        <fullName evidence="5">Protein L-Myc-1a-like</fullName>
    </submittedName>
</protein>
<dbReference type="OrthoDB" id="5964374at2759"/>
<dbReference type="SUPFAM" id="SSF47459">
    <property type="entry name" value="HLH, helix-loop-helix DNA-binding domain"/>
    <property type="match status" value="1"/>
</dbReference>
<feature type="region of interest" description="Disordered" evidence="2">
    <location>
        <begin position="1"/>
        <end position="67"/>
    </location>
</feature>
<evidence type="ECO:0000313" key="4">
    <source>
        <dbReference type="Proteomes" id="UP000515204"/>
    </source>
</evidence>
<dbReference type="GeneID" id="106743236"/>
<organism evidence="4 5">
    <name type="scientific">Dinoponera quadriceps</name>
    <name type="common">South American ant</name>
    <dbReference type="NCBI Taxonomy" id="609295"/>
    <lineage>
        <taxon>Eukaryota</taxon>
        <taxon>Metazoa</taxon>
        <taxon>Ecdysozoa</taxon>
        <taxon>Arthropoda</taxon>
        <taxon>Hexapoda</taxon>
        <taxon>Insecta</taxon>
        <taxon>Pterygota</taxon>
        <taxon>Neoptera</taxon>
        <taxon>Endopterygota</taxon>
        <taxon>Hymenoptera</taxon>
        <taxon>Apocrita</taxon>
        <taxon>Aculeata</taxon>
        <taxon>Formicoidea</taxon>
        <taxon>Formicidae</taxon>
        <taxon>Ponerinae</taxon>
        <taxon>Ponerini</taxon>
        <taxon>Dinoponera</taxon>
    </lineage>
</organism>
<evidence type="ECO:0000256" key="2">
    <source>
        <dbReference type="SAM" id="MobiDB-lite"/>
    </source>
</evidence>
<keyword evidence="1" id="KW-0238">DNA-binding</keyword>
<feature type="region of interest" description="Disordered" evidence="2">
    <location>
        <begin position="161"/>
        <end position="229"/>
    </location>
</feature>
<dbReference type="PRINTS" id="PR00044">
    <property type="entry name" value="LEUZIPPRMYC"/>
</dbReference>
<dbReference type="Pfam" id="PF00010">
    <property type="entry name" value="HLH"/>
    <property type="match status" value="1"/>
</dbReference>